<dbReference type="InterPro" id="IPR002401">
    <property type="entry name" value="Cyt_P450_E_grp-I"/>
</dbReference>
<dbReference type="EMBL" id="PDLN01000009">
    <property type="protein sequence ID" value="RDW75926.1"/>
    <property type="molecule type" value="Genomic_DNA"/>
</dbReference>
<dbReference type="GO" id="GO:0020037">
    <property type="term" value="F:heme binding"/>
    <property type="evidence" value="ECO:0007669"/>
    <property type="project" value="InterPro"/>
</dbReference>
<dbReference type="InterPro" id="IPR001128">
    <property type="entry name" value="Cyt_P450"/>
</dbReference>
<dbReference type="GO" id="GO:0005506">
    <property type="term" value="F:iron ion binding"/>
    <property type="evidence" value="ECO:0007669"/>
    <property type="project" value="InterPro"/>
</dbReference>
<dbReference type="PANTHER" id="PTHR24305">
    <property type="entry name" value="CYTOCHROME P450"/>
    <property type="match status" value="1"/>
</dbReference>
<dbReference type="PRINTS" id="PR00463">
    <property type="entry name" value="EP450I"/>
</dbReference>
<evidence type="ECO:0000256" key="5">
    <source>
        <dbReference type="ARBA" id="ARBA00023004"/>
    </source>
</evidence>
<keyword evidence="5 6" id="KW-0408">Iron</keyword>
<reference evidence="7 8" key="1">
    <citation type="journal article" date="2018" name="IMA Fungus">
        <title>IMA Genome-F 9: Draft genome sequence of Annulohypoxylon stygium, Aspergillus mulundensis, Berkeleyomyces basicola (syn. Thielaviopsis basicola), Ceratocystis smalleyi, two Cercospora beticola strains, Coleophoma cylindrospora, Fusarium fracticaudum, Phialophora cf. hyalina, and Morchella septimelata.</title>
        <authorList>
            <person name="Wingfield B.D."/>
            <person name="Bills G.F."/>
            <person name="Dong Y."/>
            <person name="Huang W."/>
            <person name="Nel W.J."/>
            <person name="Swalarsk-Parry B.S."/>
            <person name="Vaghefi N."/>
            <person name="Wilken P.M."/>
            <person name="An Z."/>
            <person name="de Beer Z.W."/>
            <person name="De Vos L."/>
            <person name="Chen L."/>
            <person name="Duong T.A."/>
            <person name="Gao Y."/>
            <person name="Hammerbacher A."/>
            <person name="Kikkert J.R."/>
            <person name="Li Y."/>
            <person name="Li H."/>
            <person name="Li K."/>
            <person name="Li Q."/>
            <person name="Liu X."/>
            <person name="Ma X."/>
            <person name="Naidoo K."/>
            <person name="Pethybridge S.J."/>
            <person name="Sun J."/>
            <person name="Steenkamp E.T."/>
            <person name="van der Nest M.A."/>
            <person name="van Wyk S."/>
            <person name="Wingfield M.J."/>
            <person name="Xiong C."/>
            <person name="Yue Q."/>
            <person name="Zhang X."/>
        </authorList>
    </citation>
    <scope>NUCLEOTIDE SEQUENCE [LARGE SCALE GENOMIC DNA]</scope>
    <source>
        <strain evidence="7 8">BP5796</strain>
    </source>
</reference>
<dbReference type="PANTHER" id="PTHR24305:SF210">
    <property type="entry name" value="CYTOCHROME P450 MONOOXYGENASE ASQL-RELATED"/>
    <property type="match status" value="1"/>
</dbReference>
<dbReference type="OrthoDB" id="1470350at2759"/>
<dbReference type="GO" id="GO:0004497">
    <property type="term" value="F:monooxygenase activity"/>
    <property type="evidence" value="ECO:0007669"/>
    <property type="project" value="InterPro"/>
</dbReference>
<dbReference type="InterPro" id="IPR036396">
    <property type="entry name" value="Cyt_P450_sf"/>
</dbReference>
<accession>A0A3D8RPP5</accession>
<proteinExistence type="inferred from homology"/>
<comment type="cofactor">
    <cofactor evidence="1 6">
        <name>heme</name>
        <dbReference type="ChEBI" id="CHEBI:30413"/>
    </cofactor>
</comment>
<dbReference type="Pfam" id="PF00067">
    <property type="entry name" value="p450"/>
    <property type="match status" value="1"/>
</dbReference>
<evidence type="ECO:0000256" key="2">
    <source>
        <dbReference type="ARBA" id="ARBA00010617"/>
    </source>
</evidence>
<keyword evidence="3 6" id="KW-0349">Heme</keyword>
<dbReference type="InterPro" id="IPR050121">
    <property type="entry name" value="Cytochrome_P450_monoxygenase"/>
</dbReference>
<keyword evidence="4 6" id="KW-0479">Metal-binding</keyword>
<protein>
    <submittedName>
        <fullName evidence="7">Uncharacterized protein</fullName>
    </submittedName>
</protein>
<dbReference type="Gene3D" id="1.10.630.10">
    <property type="entry name" value="Cytochrome P450"/>
    <property type="match status" value="1"/>
</dbReference>
<evidence type="ECO:0000313" key="7">
    <source>
        <dbReference type="EMBL" id="RDW75926.1"/>
    </source>
</evidence>
<dbReference type="AlphaFoldDB" id="A0A3D8RPP5"/>
<evidence type="ECO:0000256" key="1">
    <source>
        <dbReference type="ARBA" id="ARBA00001971"/>
    </source>
</evidence>
<dbReference type="Proteomes" id="UP000256328">
    <property type="component" value="Unassembled WGS sequence"/>
</dbReference>
<dbReference type="PRINTS" id="PR00385">
    <property type="entry name" value="P450"/>
</dbReference>
<dbReference type="CDD" id="cd11058">
    <property type="entry name" value="CYP60B-like"/>
    <property type="match status" value="1"/>
</dbReference>
<dbReference type="SUPFAM" id="SSF48264">
    <property type="entry name" value="Cytochrome P450"/>
    <property type="match status" value="1"/>
</dbReference>
<dbReference type="GO" id="GO:0016705">
    <property type="term" value="F:oxidoreductase activity, acting on paired donors, with incorporation or reduction of molecular oxygen"/>
    <property type="evidence" value="ECO:0007669"/>
    <property type="project" value="InterPro"/>
</dbReference>
<evidence type="ECO:0000313" key="8">
    <source>
        <dbReference type="Proteomes" id="UP000256328"/>
    </source>
</evidence>
<organism evidence="7 8">
    <name type="scientific">Coleophoma crateriformis</name>
    <dbReference type="NCBI Taxonomy" id="565419"/>
    <lineage>
        <taxon>Eukaryota</taxon>
        <taxon>Fungi</taxon>
        <taxon>Dikarya</taxon>
        <taxon>Ascomycota</taxon>
        <taxon>Pezizomycotina</taxon>
        <taxon>Leotiomycetes</taxon>
        <taxon>Helotiales</taxon>
        <taxon>Dermateaceae</taxon>
        <taxon>Coleophoma</taxon>
    </lineage>
</organism>
<name>A0A3D8RPP5_9HELO</name>
<comment type="caution">
    <text evidence="7">The sequence shown here is derived from an EMBL/GenBank/DDBJ whole genome shotgun (WGS) entry which is preliminary data.</text>
</comment>
<evidence type="ECO:0000256" key="6">
    <source>
        <dbReference type="PIRSR" id="PIRSR602401-1"/>
    </source>
</evidence>
<comment type="similarity">
    <text evidence="2">Belongs to the cytochrome P450 family.</text>
</comment>
<evidence type="ECO:0000256" key="3">
    <source>
        <dbReference type="ARBA" id="ARBA00022617"/>
    </source>
</evidence>
<evidence type="ECO:0000256" key="4">
    <source>
        <dbReference type="ARBA" id="ARBA00022723"/>
    </source>
</evidence>
<gene>
    <name evidence="7" type="ORF">BP5796_06747</name>
</gene>
<feature type="binding site" description="axial binding residue" evidence="6">
    <location>
        <position position="380"/>
    </location>
    <ligand>
        <name>heme</name>
        <dbReference type="ChEBI" id="CHEBI:30413"/>
    </ligand>
    <ligandPart>
        <name>Fe</name>
        <dbReference type="ChEBI" id="CHEBI:18248"/>
    </ligandPart>
</feature>
<sequence>MTGAFYLEIDRLHRKYGPVVRIAPNSLSYTNSDAWNDIYNLGVDKQELSKSRIFLGETKDAGIIGSTWHNHQRIRGSFKNAFSTQAMKEQEPRILSLVNLYIQRLHEHAMQGPVDIQAFYIYATFDIMGDLAFGESFGCLEGMIYHRWIKVINDMPQALTAISMLNLFPPLNKLVSYLVPKSARETQRWHKEYAVDKIQRRIAQKEARPDFMTYAIANRDTPKGPTMKELEVTAGTLVLAGSETSASLLGGITFHLLKNPDKLAKLTAEIRSSFASESDINMTSVNSLKYALAVVDEGMRIFPPVPGTLYRTTKAGGNMIAGRYVPPNINVGVAHWATYHSPDNFKDPHRFVPERWLGDPAYANDNRLALQPFQVGPRNCIGRK</sequence>
<keyword evidence="8" id="KW-1185">Reference proteome</keyword>